<reference evidence="3" key="1">
    <citation type="submission" date="2021-01" db="EMBL/GenBank/DDBJ databases">
        <title>Genomic Encyclopedia of Type Strains, Phase IV (KMG-IV): sequencing the most valuable type-strain genomes for metagenomic binning, comparative biology and taxonomic classification.</title>
        <authorList>
            <person name="Goeker M."/>
        </authorList>
    </citation>
    <scope>NUCLEOTIDE SEQUENCE</scope>
    <source>
        <strain evidence="3">DSM 23230</strain>
    </source>
</reference>
<dbReference type="NCBIfam" id="NF033218">
    <property type="entry name" value="anchor_AmaP"/>
    <property type="match status" value="1"/>
</dbReference>
<feature type="transmembrane region" description="Helical" evidence="2">
    <location>
        <begin position="7"/>
        <end position="30"/>
    </location>
</feature>
<dbReference type="AlphaFoldDB" id="A0A939BNC6"/>
<accession>A0A939BNC6</accession>
<dbReference type="EMBL" id="JAFBDQ010000001">
    <property type="protein sequence ID" value="MBM7555232.1"/>
    <property type="molecule type" value="Genomic_DNA"/>
</dbReference>
<evidence type="ECO:0000256" key="1">
    <source>
        <dbReference type="ARBA" id="ARBA00005721"/>
    </source>
</evidence>
<name>A0A939BNC6_9FIRM</name>
<comment type="caution">
    <text evidence="3">The sequence shown here is derived from an EMBL/GenBank/DDBJ whole genome shotgun (WGS) entry which is preliminary data.</text>
</comment>
<keyword evidence="4" id="KW-1185">Reference proteome</keyword>
<keyword evidence="2" id="KW-0812">Transmembrane</keyword>
<dbReference type="InterPro" id="IPR005531">
    <property type="entry name" value="Asp23"/>
</dbReference>
<feature type="transmembrane region" description="Helical" evidence="2">
    <location>
        <begin position="50"/>
        <end position="68"/>
    </location>
</feature>
<sequence length="182" mass="20268">MRFLDRFFILMLALLVVAISVGLASFYFGVVSQYEVANFVAELGGRAETLIVAAVLFLIAIRIIQLSFMSRNKDKQTIIGEGELGTVRITIEAINNFVKDVVRAEANTTDTQSKVKVTEEGLDVILNLTVYDKVKVPNLANQIQEQVKSEIEEAIGAKVDQVEVLIKAIEKPKEKNKKLRLD</sequence>
<evidence type="ECO:0000313" key="4">
    <source>
        <dbReference type="Proteomes" id="UP000774000"/>
    </source>
</evidence>
<dbReference type="Pfam" id="PF03780">
    <property type="entry name" value="Asp23"/>
    <property type="match status" value="1"/>
</dbReference>
<evidence type="ECO:0000313" key="3">
    <source>
        <dbReference type="EMBL" id="MBM7555232.1"/>
    </source>
</evidence>
<proteinExistence type="inferred from homology"/>
<gene>
    <name evidence="3" type="ORF">JOC47_000056</name>
</gene>
<comment type="similarity">
    <text evidence="1">Belongs to the asp23 family.</text>
</comment>
<evidence type="ECO:0000256" key="2">
    <source>
        <dbReference type="SAM" id="Phobius"/>
    </source>
</evidence>
<keyword evidence="2" id="KW-1133">Transmembrane helix</keyword>
<keyword evidence="2" id="KW-0472">Membrane</keyword>
<dbReference type="Proteomes" id="UP000774000">
    <property type="component" value="Unassembled WGS sequence"/>
</dbReference>
<dbReference type="RefSeq" id="WP_204699960.1">
    <property type="nucleotide sequence ID" value="NZ_JAFBDQ010000001.1"/>
</dbReference>
<protein>
    <submittedName>
        <fullName evidence="3">Alkaline shock family protein YloU</fullName>
    </submittedName>
</protein>
<organism evidence="3 4">
    <name type="scientific">Halanaerobacter jeridensis</name>
    <dbReference type="NCBI Taxonomy" id="706427"/>
    <lineage>
        <taxon>Bacteria</taxon>
        <taxon>Bacillati</taxon>
        <taxon>Bacillota</taxon>
        <taxon>Clostridia</taxon>
        <taxon>Halanaerobiales</taxon>
        <taxon>Halobacteroidaceae</taxon>
        <taxon>Halanaerobacter</taxon>
    </lineage>
</organism>